<name>A0ABS4JJ26_9BACL</name>
<reference evidence="4 5" key="1">
    <citation type="submission" date="2021-03" db="EMBL/GenBank/DDBJ databases">
        <title>Genomic Encyclopedia of Type Strains, Phase IV (KMG-IV): sequencing the most valuable type-strain genomes for metagenomic binning, comparative biology and taxonomic classification.</title>
        <authorList>
            <person name="Goeker M."/>
        </authorList>
    </citation>
    <scope>NUCLEOTIDE SEQUENCE [LARGE SCALE GENOMIC DNA]</scope>
    <source>
        <strain evidence="4 5">DSM 26806</strain>
    </source>
</reference>
<dbReference type="PANTHER" id="PTHR24321">
    <property type="entry name" value="DEHYDROGENASES, SHORT CHAIN"/>
    <property type="match status" value="1"/>
</dbReference>
<dbReference type="EMBL" id="JAGGLD010000003">
    <property type="protein sequence ID" value="MBP2000996.1"/>
    <property type="molecule type" value="Genomic_DNA"/>
</dbReference>
<proteinExistence type="inferred from homology"/>
<dbReference type="InterPro" id="IPR002347">
    <property type="entry name" value="SDR_fam"/>
</dbReference>
<dbReference type="SUPFAM" id="SSF51735">
    <property type="entry name" value="NAD(P)-binding Rossmann-fold domains"/>
    <property type="match status" value="1"/>
</dbReference>
<evidence type="ECO:0000313" key="5">
    <source>
        <dbReference type="Proteomes" id="UP001519288"/>
    </source>
</evidence>
<sequence length="268" mass="28572">MIEQQMYQSRFQGKVAIVTGAGSGIGKAAALRLAKEGAKVILFDLNRERTQQTEAEINYLYPESSRAFDVDISDPIRMERAVHEAAEIFGGIDIVFANAGINGVLAPLDEISFEDWNNTMNINLNGTFLTVKYTVPFLKKSGGGSIIITSSINGSDRFSGFGMSAYSTTKAGQVGFARMAALELAKFKIRVNVICPGAIATNIDQSSKPSAELSGIVIPVVYPQGNQPLADGPGQSEDVADLVSFLASSESKHITGARIVIDGAESML</sequence>
<accession>A0ABS4JJ26</accession>
<comment type="caution">
    <text evidence="4">The sequence shown here is derived from an EMBL/GenBank/DDBJ whole genome shotgun (WGS) entry which is preliminary data.</text>
</comment>
<dbReference type="Proteomes" id="UP001519288">
    <property type="component" value="Unassembled WGS sequence"/>
</dbReference>
<dbReference type="PRINTS" id="PR00081">
    <property type="entry name" value="GDHRDH"/>
</dbReference>
<dbReference type="Gene3D" id="3.40.50.720">
    <property type="entry name" value="NAD(P)-binding Rossmann-like Domain"/>
    <property type="match status" value="1"/>
</dbReference>
<dbReference type="PRINTS" id="PR00080">
    <property type="entry name" value="SDRFAMILY"/>
</dbReference>
<dbReference type="Pfam" id="PF00106">
    <property type="entry name" value="adh_short"/>
    <property type="match status" value="1"/>
</dbReference>
<evidence type="ECO:0000256" key="3">
    <source>
        <dbReference type="RuleBase" id="RU000363"/>
    </source>
</evidence>
<evidence type="ECO:0000256" key="1">
    <source>
        <dbReference type="ARBA" id="ARBA00006484"/>
    </source>
</evidence>
<keyword evidence="2" id="KW-0560">Oxidoreductase</keyword>
<gene>
    <name evidence="4" type="ORF">J2Z69_002039</name>
</gene>
<comment type="similarity">
    <text evidence="1 3">Belongs to the short-chain dehydrogenases/reductases (SDR) family.</text>
</comment>
<dbReference type="NCBIfam" id="NF004203">
    <property type="entry name" value="PRK05653.2-4"/>
    <property type="match status" value="1"/>
</dbReference>
<dbReference type="CDD" id="cd05233">
    <property type="entry name" value="SDR_c"/>
    <property type="match status" value="1"/>
</dbReference>
<protein>
    <submittedName>
        <fullName evidence="4">NAD(P)-dependent dehydrogenase (Short-subunit alcohol dehydrogenase family)</fullName>
    </submittedName>
</protein>
<dbReference type="RefSeq" id="WP_209861635.1">
    <property type="nucleotide sequence ID" value="NZ_JAGGLD010000003.1"/>
</dbReference>
<dbReference type="InterPro" id="IPR036291">
    <property type="entry name" value="NAD(P)-bd_dom_sf"/>
</dbReference>
<keyword evidence="5" id="KW-1185">Reference proteome</keyword>
<organism evidence="4 5">
    <name type="scientific">Paenibacillus shirakamiensis</name>
    <dbReference type="NCBI Taxonomy" id="1265935"/>
    <lineage>
        <taxon>Bacteria</taxon>
        <taxon>Bacillati</taxon>
        <taxon>Bacillota</taxon>
        <taxon>Bacilli</taxon>
        <taxon>Bacillales</taxon>
        <taxon>Paenibacillaceae</taxon>
        <taxon>Paenibacillus</taxon>
    </lineage>
</organism>
<evidence type="ECO:0000256" key="2">
    <source>
        <dbReference type="ARBA" id="ARBA00023002"/>
    </source>
</evidence>
<evidence type="ECO:0000313" key="4">
    <source>
        <dbReference type="EMBL" id="MBP2000996.1"/>
    </source>
</evidence>
<dbReference type="PANTHER" id="PTHR24321:SF8">
    <property type="entry name" value="ESTRADIOL 17-BETA-DEHYDROGENASE 8-RELATED"/>
    <property type="match status" value="1"/>
</dbReference>